<organism evidence="2 3">
    <name type="scientific">Termitidicoccus mucosus</name>
    <dbReference type="NCBI Taxonomy" id="1184151"/>
    <lineage>
        <taxon>Bacteria</taxon>
        <taxon>Pseudomonadati</taxon>
        <taxon>Verrucomicrobiota</taxon>
        <taxon>Opitutia</taxon>
        <taxon>Opitutales</taxon>
        <taxon>Opitutaceae</taxon>
        <taxon>Termitidicoccus</taxon>
    </lineage>
</organism>
<dbReference type="Proteomes" id="UP000078486">
    <property type="component" value="Unassembled WGS sequence"/>
</dbReference>
<dbReference type="EMBL" id="LRRQ01000144">
    <property type="protein sequence ID" value="OAM88131.1"/>
    <property type="molecule type" value="Genomic_DNA"/>
</dbReference>
<dbReference type="InterPro" id="IPR005135">
    <property type="entry name" value="Endo/exonuclease/phosphatase"/>
</dbReference>
<comment type="caution">
    <text evidence="2">The sequence shown here is derived from an EMBL/GenBank/DDBJ whole genome shotgun (WGS) entry which is preliminary data.</text>
</comment>
<feature type="domain" description="Endonuclease/exonuclease/phosphatase" evidence="1">
    <location>
        <begin position="49"/>
        <end position="337"/>
    </location>
</feature>
<dbReference type="Gene3D" id="3.60.10.10">
    <property type="entry name" value="Endonuclease/exonuclease/phosphatase"/>
    <property type="match status" value="1"/>
</dbReference>
<keyword evidence="3" id="KW-1185">Reference proteome</keyword>
<sequence>MIPYSPNLRRARPRAARAAGFIRRARLAVVFVGALCAAGSGFAEPVRVLTFNILSSYLGADKAGVEETPRVKRWEKRAPLVIEVMRDHPDGSGPYDFIGTQETSIDRRRAEADQTRRLADAMQGYGSLYEPCTGPALRRFSLSNMIFWRKDRWELDDGDHGTFWLSSTPDIPGSSDWNADGQPESKRCVTYGLFHETGPKGRTGRRVYFYNTHLYVFSEASREKSAALIMERIANRRDKRAAVLLTGDMNARQWSAPVRHFRGETVTLAGRTRAAPFALRDTYAAAHPGQSGLVAGTRASPPLFADKIDYIFASDDFITAGAGRIETHHGDLWPSDHYPYETVLEFAGDKK</sequence>
<name>A0A178IES6_9BACT</name>
<dbReference type="InterPro" id="IPR050410">
    <property type="entry name" value="CCR4/nocturin_mRNA_transcr"/>
</dbReference>
<protein>
    <recommendedName>
        <fullName evidence="1">Endonuclease/exonuclease/phosphatase domain-containing protein</fullName>
    </recommendedName>
</protein>
<dbReference type="InterPro" id="IPR036691">
    <property type="entry name" value="Endo/exonu/phosph_ase_sf"/>
</dbReference>
<dbReference type="STRING" id="1184151.AW736_18845"/>
<dbReference type="RefSeq" id="WP_068771850.1">
    <property type="nucleotide sequence ID" value="NZ_CP109796.1"/>
</dbReference>
<gene>
    <name evidence="2" type="ORF">AW736_18845</name>
</gene>
<evidence type="ECO:0000313" key="2">
    <source>
        <dbReference type="EMBL" id="OAM88131.1"/>
    </source>
</evidence>
<dbReference type="GO" id="GO:0000175">
    <property type="term" value="F:3'-5'-RNA exonuclease activity"/>
    <property type="evidence" value="ECO:0007669"/>
    <property type="project" value="TreeGrafter"/>
</dbReference>
<dbReference type="AlphaFoldDB" id="A0A178IES6"/>
<dbReference type="SUPFAM" id="SSF56219">
    <property type="entry name" value="DNase I-like"/>
    <property type="match status" value="1"/>
</dbReference>
<evidence type="ECO:0000313" key="3">
    <source>
        <dbReference type="Proteomes" id="UP000078486"/>
    </source>
</evidence>
<reference evidence="2 3" key="1">
    <citation type="submission" date="2016-01" db="EMBL/GenBank/DDBJ databases">
        <title>High potential of lignocellulose degradation of a new Verrucomicrobia species.</title>
        <authorList>
            <person name="Wang Y."/>
            <person name="Shi Y."/>
            <person name="Qiu Z."/>
            <person name="Liu S."/>
            <person name="Yang H."/>
        </authorList>
    </citation>
    <scope>NUCLEOTIDE SEQUENCE [LARGE SCALE GENOMIC DNA]</scope>
    <source>
        <strain evidence="2 3">TSB47</strain>
    </source>
</reference>
<evidence type="ECO:0000259" key="1">
    <source>
        <dbReference type="Pfam" id="PF03372"/>
    </source>
</evidence>
<dbReference type="PANTHER" id="PTHR12121:SF36">
    <property type="entry name" value="ENDONUCLEASE_EXONUCLEASE_PHOSPHATASE DOMAIN-CONTAINING PROTEIN"/>
    <property type="match status" value="1"/>
</dbReference>
<proteinExistence type="predicted"/>
<dbReference type="PANTHER" id="PTHR12121">
    <property type="entry name" value="CARBON CATABOLITE REPRESSOR PROTEIN 4"/>
    <property type="match status" value="1"/>
</dbReference>
<dbReference type="Pfam" id="PF03372">
    <property type="entry name" value="Exo_endo_phos"/>
    <property type="match status" value="1"/>
</dbReference>
<accession>A0A178IES6</accession>